<evidence type="ECO:0000256" key="1">
    <source>
        <dbReference type="ARBA" id="ARBA00004141"/>
    </source>
</evidence>
<reference evidence="7" key="1">
    <citation type="submission" date="2021-04" db="EMBL/GenBank/DDBJ databases">
        <authorList>
            <consortium name="Molecular Ecology Group"/>
        </authorList>
    </citation>
    <scope>NUCLEOTIDE SEQUENCE</scope>
</reference>
<dbReference type="EMBL" id="CAJHNH020000171">
    <property type="protein sequence ID" value="CAG5115844.1"/>
    <property type="molecule type" value="Genomic_DNA"/>
</dbReference>
<keyword evidence="8" id="KW-1185">Reference proteome</keyword>
<keyword evidence="5" id="KW-0472">Membrane</keyword>
<gene>
    <name evidence="7" type="ORF">CUNI_LOCUS1402</name>
</gene>
<sequence length="66" mass="7699">VTHIRLVDDNGNIYAPAFYNYLTAWTANDAMAYAASMANFHPMTKYWLHDPNDLDFEVHKSQLLMY</sequence>
<dbReference type="PANTHER" id="PTHR46022:SF1">
    <property type="entry name" value="PROTEIN PATCHED"/>
    <property type="match status" value="1"/>
</dbReference>
<keyword evidence="3" id="KW-0812">Transmembrane</keyword>
<name>A0A8S3YGZ5_9EUPU</name>
<evidence type="ECO:0000256" key="6">
    <source>
        <dbReference type="ARBA" id="ARBA00023180"/>
    </source>
</evidence>
<dbReference type="GO" id="GO:0008158">
    <property type="term" value="F:hedgehog receptor activity"/>
    <property type="evidence" value="ECO:0007669"/>
    <property type="project" value="TreeGrafter"/>
</dbReference>
<evidence type="ECO:0000313" key="7">
    <source>
        <dbReference type="EMBL" id="CAG5115844.1"/>
    </source>
</evidence>
<dbReference type="AlphaFoldDB" id="A0A8S3YGZ5"/>
<evidence type="ECO:0000256" key="4">
    <source>
        <dbReference type="ARBA" id="ARBA00022989"/>
    </source>
</evidence>
<comment type="caution">
    <text evidence="7">The sequence shown here is derived from an EMBL/GenBank/DDBJ whole genome shotgun (WGS) entry which is preliminary data.</text>
</comment>
<evidence type="ECO:0000313" key="8">
    <source>
        <dbReference type="Proteomes" id="UP000678393"/>
    </source>
</evidence>
<protein>
    <submittedName>
        <fullName evidence="7">Uncharacterized protein</fullName>
    </submittedName>
</protein>
<evidence type="ECO:0000256" key="5">
    <source>
        <dbReference type="ARBA" id="ARBA00023136"/>
    </source>
</evidence>
<proteinExistence type="inferred from homology"/>
<comment type="subcellular location">
    <subcellularLocation>
        <location evidence="1">Membrane</location>
        <topology evidence="1">Multi-pass membrane protein</topology>
    </subcellularLocation>
</comment>
<feature type="non-terminal residue" evidence="7">
    <location>
        <position position="66"/>
    </location>
</feature>
<dbReference type="GO" id="GO:0005886">
    <property type="term" value="C:plasma membrane"/>
    <property type="evidence" value="ECO:0007669"/>
    <property type="project" value="TreeGrafter"/>
</dbReference>
<evidence type="ECO:0000256" key="3">
    <source>
        <dbReference type="ARBA" id="ARBA00022692"/>
    </source>
</evidence>
<dbReference type="PANTHER" id="PTHR46022">
    <property type="entry name" value="PROTEIN PATCHED"/>
    <property type="match status" value="1"/>
</dbReference>
<evidence type="ECO:0000256" key="2">
    <source>
        <dbReference type="ARBA" id="ARBA00005585"/>
    </source>
</evidence>
<dbReference type="GO" id="GO:0097108">
    <property type="term" value="F:hedgehog family protein binding"/>
    <property type="evidence" value="ECO:0007669"/>
    <property type="project" value="TreeGrafter"/>
</dbReference>
<feature type="non-terminal residue" evidence="7">
    <location>
        <position position="1"/>
    </location>
</feature>
<dbReference type="Proteomes" id="UP000678393">
    <property type="component" value="Unassembled WGS sequence"/>
</dbReference>
<keyword evidence="4" id="KW-1133">Transmembrane helix</keyword>
<keyword evidence="6" id="KW-0325">Glycoprotein</keyword>
<accession>A0A8S3YGZ5</accession>
<comment type="similarity">
    <text evidence="2">Belongs to the patched family.</text>
</comment>
<dbReference type="GO" id="GO:0005119">
    <property type="term" value="F:smoothened binding"/>
    <property type="evidence" value="ECO:0007669"/>
    <property type="project" value="TreeGrafter"/>
</dbReference>
<organism evidence="7 8">
    <name type="scientific">Candidula unifasciata</name>
    <dbReference type="NCBI Taxonomy" id="100452"/>
    <lineage>
        <taxon>Eukaryota</taxon>
        <taxon>Metazoa</taxon>
        <taxon>Spiralia</taxon>
        <taxon>Lophotrochozoa</taxon>
        <taxon>Mollusca</taxon>
        <taxon>Gastropoda</taxon>
        <taxon>Heterobranchia</taxon>
        <taxon>Euthyneura</taxon>
        <taxon>Panpulmonata</taxon>
        <taxon>Eupulmonata</taxon>
        <taxon>Stylommatophora</taxon>
        <taxon>Helicina</taxon>
        <taxon>Helicoidea</taxon>
        <taxon>Geomitridae</taxon>
        <taxon>Candidula</taxon>
    </lineage>
</organism>
<dbReference type="GO" id="GO:0045879">
    <property type="term" value="P:negative regulation of smoothened signaling pathway"/>
    <property type="evidence" value="ECO:0007669"/>
    <property type="project" value="TreeGrafter"/>
</dbReference>